<dbReference type="PANTHER" id="PTHR11257">
    <property type="entry name" value="CHEMOSENSORY PROTEIN-RELATED"/>
    <property type="match status" value="1"/>
</dbReference>
<proteinExistence type="predicted"/>
<dbReference type="PANTHER" id="PTHR11257:SF12">
    <property type="entry name" value="EJACULATORY BULB-SPECIFIC PROTEIN 3-RELATED"/>
    <property type="match status" value="1"/>
</dbReference>
<feature type="signal peptide" evidence="1">
    <location>
        <begin position="1"/>
        <end position="19"/>
    </location>
</feature>
<dbReference type="EMBL" id="HBUF01287603">
    <property type="protein sequence ID" value="CAG6688612.1"/>
    <property type="molecule type" value="Transcribed_RNA"/>
</dbReference>
<reference evidence="2" key="1">
    <citation type="submission" date="2021-05" db="EMBL/GenBank/DDBJ databases">
        <authorList>
            <person name="Alioto T."/>
            <person name="Alioto T."/>
            <person name="Gomez Garrido J."/>
        </authorList>
    </citation>
    <scope>NUCLEOTIDE SEQUENCE</scope>
</reference>
<dbReference type="EMBL" id="HBUF01386787">
    <property type="protein sequence ID" value="CAG6732416.1"/>
    <property type="molecule type" value="Transcribed_RNA"/>
</dbReference>
<organism evidence="2">
    <name type="scientific">Cacopsylla melanoneura</name>
    <dbReference type="NCBI Taxonomy" id="428564"/>
    <lineage>
        <taxon>Eukaryota</taxon>
        <taxon>Metazoa</taxon>
        <taxon>Ecdysozoa</taxon>
        <taxon>Arthropoda</taxon>
        <taxon>Hexapoda</taxon>
        <taxon>Insecta</taxon>
        <taxon>Pterygota</taxon>
        <taxon>Neoptera</taxon>
        <taxon>Paraneoptera</taxon>
        <taxon>Hemiptera</taxon>
        <taxon>Sternorrhyncha</taxon>
        <taxon>Psylloidea</taxon>
        <taxon>Psyllidae</taxon>
        <taxon>Psyllinae</taxon>
        <taxon>Cacopsylla</taxon>
    </lineage>
</organism>
<name>A0A8D8TM70_9HEMI</name>
<accession>A0A8D8TM70</accession>
<dbReference type="SUPFAM" id="SSF100910">
    <property type="entry name" value="Chemosensory protein Csp2"/>
    <property type="match status" value="1"/>
</dbReference>
<dbReference type="Gene3D" id="1.10.2080.10">
    <property type="entry name" value="Insect odorant-binding protein A10/Ejaculatory bulb-specific protein 3"/>
    <property type="match status" value="1"/>
</dbReference>
<keyword evidence="1" id="KW-0732">Signal</keyword>
<dbReference type="InterPro" id="IPR036682">
    <property type="entry name" value="OS_D_A10/PebIII_sf"/>
</dbReference>
<dbReference type="Pfam" id="PF03392">
    <property type="entry name" value="OS-D"/>
    <property type="match status" value="1"/>
</dbReference>
<evidence type="ECO:0000313" key="2">
    <source>
        <dbReference type="EMBL" id="CAG6688612.1"/>
    </source>
</evidence>
<dbReference type="AlphaFoldDB" id="A0A8D8TM70"/>
<sequence length="122" mass="13570">MFKSLVLVACFACIGSVLTAYTTKYDNVDLDEILANDRLFSNYYKCLLDQGSCSPDGAELKKVLPDAISSECGGCSDKQKEGSKKVFKFLIEKKPEQWKALEAKYDPSGSYKTKYDAQLKAL</sequence>
<dbReference type="EMBL" id="HBUF01386788">
    <property type="protein sequence ID" value="CAG6732417.1"/>
    <property type="molecule type" value="Transcribed_RNA"/>
</dbReference>
<dbReference type="EMBL" id="HBUF01549488">
    <property type="protein sequence ID" value="CAG6758380.1"/>
    <property type="molecule type" value="Transcribed_RNA"/>
</dbReference>
<protein>
    <submittedName>
        <fullName evidence="2">Ejaculatory bulb-specific protein 3</fullName>
    </submittedName>
</protein>
<feature type="chain" id="PRO_5036262103" evidence="1">
    <location>
        <begin position="20"/>
        <end position="122"/>
    </location>
</feature>
<dbReference type="EMBL" id="HBUF01549489">
    <property type="protein sequence ID" value="CAG6758381.1"/>
    <property type="molecule type" value="Transcribed_RNA"/>
</dbReference>
<dbReference type="InterPro" id="IPR005055">
    <property type="entry name" value="A10/PebIII"/>
</dbReference>
<evidence type="ECO:0000256" key="1">
    <source>
        <dbReference type="SAM" id="SignalP"/>
    </source>
</evidence>